<protein>
    <submittedName>
        <fullName evidence="2">Uncharacterized protein</fullName>
    </submittedName>
</protein>
<evidence type="ECO:0000256" key="1">
    <source>
        <dbReference type="SAM" id="Coils"/>
    </source>
</evidence>
<keyword evidence="3" id="KW-1185">Reference proteome</keyword>
<proteinExistence type="predicted"/>
<dbReference type="EMBL" id="BLAJ01000020">
    <property type="protein sequence ID" value="GES53555.1"/>
    <property type="molecule type" value="Genomic_DNA"/>
</dbReference>
<gene>
    <name evidence="2" type="ORF">RsS93_61690</name>
</gene>
<organism evidence="2 3">
    <name type="scientific">Rhizobium dioscoreae</name>
    <dbReference type="NCBI Taxonomy" id="2653122"/>
    <lineage>
        <taxon>Bacteria</taxon>
        <taxon>Pseudomonadati</taxon>
        <taxon>Pseudomonadota</taxon>
        <taxon>Alphaproteobacteria</taxon>
        <taxon>Hyphomicrobiales</taxon>
        <taxon>Rhizobiaceae</taxon>
        <taxon>Rhizobium/Agrobacterium group</taxon>
        <taxon>Rhizobium</taxon>
    </lineage>
</organism>
<comment type="caution">
    <text evidence="2">The sequence shown here is derived from an EMBL/GenBank/DDBJ whole genome shotgun (WGS) entry which is preliminary data.</text>
</comment>
<dbReference type="Proteomes" id="UP000390335">
    <property type="component" value="Unassembled WGS sequence"/>
</dbReference>
<sequence length="69" mass="7949">MDGFEVERERYRQELDDCRRRLVSYQSRRGGVFGFIDEHAKKRKALREVEGGALATLAREDAGTYKIAA</sequence>
<evidence type="ECO:0000313" key="2">
    <source>
        <dbReference type="EMBL" id="GES53555.1"/>
    </source>
</evidence>
<name>A0ABQ0ZD93_9HYPH</name>
<accession>A0ABQ0ZD93</accession>
<keyword evidence="1" id="KW-0175">Coiled coil</keyword>
<evidence type="ECO:0000313" key="3">
    <source>
        <dbReference type="Proteomes" id="UP000390335"/>
    </source>
</evidence>
<feature type="coiled-coil region" evidence="1">
    <location>
        <begin position="1"/>
        <end position="28"/>
    </location>
</feature>
<reference evidence="2 3" key="1">
    <citation type="journal article" date="2020" name="Genome Biol. Evol.">
        <title>Rhizobium dioscoreae sp. nov., a plant growth-promoting bacterium isolated from yam (Dioscorea species).</title>
        <authorList>
            <person name="Ouyabe M."/>
            <person name="Tanaka N."/>
            <person name="Shiwa Y."/>
            <person name="Fujita N."/>
            <person name="Kikuno H."/>
            <person name="Babil P."/>
            <person name="Shiwachi H."/>
        </authorList>
    </citation>
    <scope>NUCLEOTIDE SEQUENCE [LARGE SCALE GENOMIC DNA]</scope>
    <source>
        <strain evidence="2 3">S-93</strain>
    </source>
</reference>